<feature type="region of interest" description="Disordered" evidence="5">
    <location>
        <begin position="317"/>
        <end position="343"/>
    </location>
</feature>
<protein>
    <submittedName>
        <fullName evidence="8">DNA repair protein rhp26</fullName>
    </submittedName>
</protein>
<evidence type="ECO:0000259" key="6">
    <source>
        <dbReference type="PROSITE" id="PS51192"/>
    </source>
</evidence>
<evidence type="ECO:0000256" key="2">
    <source>
        <dbReference type="ARBA" id="ARBA00022801"/>
    </source>
</evidence>
<evidence type="ECO:0000256" key="5">
    <source>
        <dbReference type="SAM" id="MobiDB-lite"/>
    </source>
</evidence>
<feature type="domain" description="Helicase ATP-binding" evidence="6">
    <location>
        <begin position="375"/>
        <end position="571"/>
    </location>
</feature>
<sequence>MASSRPTHAADEAAFLQALNVDVQNQDDLERDLAQKADKLLAEKAEENETKRLEKALTEIDKADAQIRRLEDRLSQPLGTATQQLRRVELDRLKSRRAELATDVRDIQKRIDGQREVQQAASSSHGSGRLANESRRDYLLRTGQITPFDLINTGGSEGPAAALHDALAGAEDEQRVKEEREQARHDASHRNLIRPGHDFDDSESSATSSVKRQKVEAGPSSLNSTPGSTPIRLKIRMPRRSLSPSSSASYVASEASSVKSEEEEYMPDTLPETTSTGKRKRHLGIKDKGDDLEDLSGVDDGDESVYQDRLMVWTKTRSEARRREQPDYQDDPNEDEWHKPHPKYPDLELPNGLSVPGDIAHYLFSYQRTGVQWLWELHQQSVGGIVGDEMGLGKTVQAITYVAALHHSKMYSKPTIVVCPATLMVQWVTEFHNWWPALRVSILHSSGSGMLNLKKENRRENALTSEMMGSGGSHSLSSGQKAAKKILKRVVEDGHVLVTTYSGLQSYADDLTGIEWGAAILDEGHKIRNPDAGITFSCKELRTPHRIILSGTPIQNSLIDLWSLFDFVFPMRLGTLVTFKNQFEIPIRQGGYASASNLQVQTATRCAETLKEAITPYLLQRFKTDVASDLPKKSEQVIFCKLTQYQRSMYKRYLSSEDMQSICKGKRKSFSGIDILRKICNHPDLVDRQLTHLGSDYGREDRSGKMQVLRSLLELWRDTGHKTLLFAQTVQMLDILEKFICSLGGFAYRRMDGSTQIPKRHAIVTEFNVDPDLHVFLLTTKVGGIGINLTGADRVIIFDPDWNPSTDMQACERAWRLGQKRDVTIFRLMMKGTIEEKIYHRQIFKQFMTNKITKDPQQREGFQLNDLYDLFTLTEEDDQELETTQLFKDAEVTYQEEQKETTKSNFPSRKRPTDSNSAPKAKPPSPVNVKAEESDDLGTVQGIANVEDFKTAAGIKTENDTEDNFSDQNAEQNGDGKQAEDRLMHSIFSRSGVHAALEHDQIINGKRVVQADPKMVEAEARRFANESAAALRKAEEAARSVPIGLPTWTGQFGVAGRDVGGSSARPGRGGPSSASLLTNLNPGAALNTQRPSTPTFMPRGEEFLPLIQNFFRSHRGPITSQVIINNFNHYCATEQRQQEFYAVLKRVAELGPPQRGRRLWALKTSRQAASPRPRPGGTSSPRPRPGGTSSPRPRT</sequence>
<feature type="compositionally biased region" description="Low complexity" evidence="5">
    <location>
        <begin position="1175"/>
        <end position="1195"/>
    </location>
</feature>
<feature type="compositionally biased region" description="Basic and acidic residues" evidence="5">
    <location>
        <begin position="317"/>
        <end position="326"/>
    </location>
</feature>
<dbReference type="GO" id="GO:0005634">
    <property type="term" value="C:nucleus"/>
    <property type="evidence" value="ECO:0007669"/>
    <property type="project" value="TreeGrafter"/>
</dbReference>
<keyword evidence="3" id="KW-0067">ATP-binding</keyword>
<dbReference type="FunFam" id="3.40.50.10810:FF:000094">
    <property type="entry name" value="DNA excision repair protein ERCC-6"/>
    <property type="match status" value="1"/>
</dbReference>
<dbReference type="SMART" id="SM00487">
    <property type="entry name" value="DEXDc"/>
    <property type="match status" value="1"/>
</dbReference>
<feature type="region of interest" description="Disordered" evidence="5">
    <location>
        <begin position="166"/>
        <end position="301"/>
    </location>
</feature>
<feature type="compositionally biased region" description="Low complexity" evidence="5">
    <location>
        <begin position="241"/>
        <end position="258"/>
    </location>
</feature>
<keyword evidence="2" id="KW-0378">Hydrolase</keyword>
<dbReference type="InterPro" id="IPR014001">
    <property type="entry name" value="Helicase_ATP-bd"/>
</dbReference>
<name>A0AAD6GBA6_9EURO</name>
<organism evidence="8 9">
    <name type="scientific">Penicillium frequentans</name>
    <dbReference type="NCBI Taxonomy" id="3151616"/>
    <lineage>
        <taxon>Eukaryota</taxon>
        <taxon>Fungi</taxon>
        <taxon>Dikarya</taxon>
        <taxon>Ascomycota</taxon>
        <taxon>Pezizomycotina</taxon>
        <taxon>Eurotiomycetes</taxon>
        <taxon>Eurotiomycetidae</taxon>
        <taxon>Eurotiales</taxon>
        <taxon>Aspergillaceae</taxon>
        <taxon>Penicillium</taxon>
    </lineage>
</organism>
<feature type="domain" description="Helicase C-terminal" evidence="7">
    <location>
        <begin position="707"/>
        <end position="868"/>
    </location>
</feature>
<keyword evidence="9" id="KW-1185">Reference proteome</keyword>
<dbReference type="Gene3D" id="3.40.50.300">
    <property type="entry name" value="P-loop containing nucleotide triphosphate hydrolases"/>
    <property type="match status" value="1"/>
</dbReference>
<feature type="region of interest" description="Disordered" evidence="5">
    <location>
        <begin position="957"/>
        <end position="979"/>
    </location>
</feature>
<dbReference type="GO" id="GO:0008094">
    <property type="term" value="F:ATP-dependent activity, acting on DNA"/>
    <property type="evidence" value="ECO:0007669"/>
    <property type="project" value="TreeGrafter"/>
</dbReference>
<feature type="region of interest" description="Disordered" evidence="5">
    <location>
        <begin position="112"/>
        <end position="133"/>
    </location>
</feature>
<dbReference type="Gene3D" id="3.40.50.10810">
    <property type="entry name" value="Tandem AAA-ATPase domain"/>
    <property type="match status" value="1"/>
</dbReference>
<dbReference type="CDD" id="cd18793">
    <property type="entry name" value="SF2_C_SNF"/>
    <property type="match status" value="1"/>
</dbReference>
<feature type="region of interest" description="Disordered" evidence="5">
    <location>
        <begin position="1057"/>
        <end position="1094"/>
    </location>
</feature>
<dbReference type="GO" id="GO:0006283">
    <property type="term" value="P:transcription-coupled nucleotide-excision repair"/>
    <property type="evidence" value="ECO:0007669"/>
    <property type="project" value="TreeGrafter"/>
</dbReference>
<dbReference type="AlphaFoldDB" id="A0AAD6GBA6"/>
<feature type="coiled-coil region" evidence="4">
    <location>
        <begin position="26"/>
        <end position="110"/>
    </location>
</feature>
<feature type="region of interest" description="Disordered" evidence="5">
    <location>
        <begin position="894"/>
        <end position="936"/>
    </location>
</feature>
<keyword evidence="1" id="KW-0547">Nucleotide-binding</keyword>
<dbReference type="InterPro" id="IPR000330">
    <property type="entry name" value="SNF2_N"/>
</dbReference>
<feature type="compositionally biased region" description="Basic and acidic residues" evidence="5">
    <location>
        <begin position="172"/>
        <end position="199"/>
    </location>
</feature>
<evidence type="ECO:0000313" key="9">
    <source>
        <dbReference type="Proteomes" id="UP001220324"/>
    </source>
</evidence>
<comment type="caution">
    <text evidence="8">The sequence shown here is derived from an EMBL/GenBank/DDBJ whole genome shotgun (WGS) entry which is preliminary data.</text>
</comment>
<dbReference type="Proteomes" id="UP001220324">
    <property type="component" value="Unassembled WGS sequence"/>
</dbReference>
<dbReference type="SMART" id="SM00490">
    <property type="entry name" value="HELICc"/>
    <property type="match status" value="1"/>
</dbReference>
<dbReference type="GO" id="GO:0016787">
    <property type="term" value="F:hydrolase activity"/>
    <property type="evidence" value="ECO:0007669"/>
    <property type="project" value="UniProtKB-KW"/>
</dbReference>
<evidence type="ECO:0000256" key="3">
    <source>
        <dbReference type="ARBA" id="ARBA00022840"/>
    </source>
</evidence>
<gene>
    <name evidence="8" type="ORF">N7494_012572</name>
</gene>
<evidence type="ECO:0000259" key="7">
    <source>
        <dbReference type="PROSITE" id="PS51194"/>
    </source>
</evidence>
<dbReference type="Pfam" id="PF00271">
    <property type="entry name" value="Helicase_C"/>
    <property type="match status" value="1"/>
</dbReference>
<accession>A0AAD6GBA6</accession>
<dbReference type="InterPro" id="IPR050496">
    <property type="entry name" value="SNF2_RAD54_helicase_repair"/>
</dbReference>
<dbReference type="PROSITE" id="PS51194">
    <property type="entry name" value="HELICASE_CTER"/>
    <property type="match status" value="1"/>
</dbReference>
<dbReference type="PANTHER" id="PTHR45629">
    <property type="entry name" value="SNF2/RAD54 FAMILY MEMBER"/>
    <property type="match status" value="1"/>
</dbReference>
<dbReference type="EMBL" id="JAQIZZ010000008">
    <property type="protein sequence ID" value="KAJ5525922.1"/>
    <property type="molecule type" value="Genomic_DNA"/>
</dbReference>
<evidence type="ECO:0000256" key="1">
    <source>
        <dbReference type="ARBA" id="ARBA00022741"/>
    </source>
</evidence>
<feature type="region of interest" description="Disordered" evidence="5">
    <location>
        <begin position="1157"/>
        <end position="1195"/>
    </location>
</feature>
<dbReference type="CDD" id="cd18000">
    <property type="entry name" value="DEXHc_ERCC6"/>
    <property type="match status" value="1"/>
</dbReference>
<dbReference type="SUPFAM" id="SSF52540">
    <property type="entry name" value="P-loop containing nucleoside triphosphate hydrolases"/>
    <property type="match status" value="2"/>
</dbReference>
<dbReference type="GO" id="GO:0005524">
    <property type="term" value="F:ATP binding"/>
    <property type="evidence" value="ECO:0007669"/>
    <property type="project" value="InterPro"/>
</dbReference>
<dbReference type="InterPro" id="IPR027417">
    <property type="entry name" value="P-loop_NTPase"/>
</dbReference>
<dbReference type="PROSITE" id="PS51192">
    <property type="entry name" value="HELICASE_ATP_BIND_1"/>
    <property type="match status" value="1"/>
</dbReference>
<evidence type="ECO:0000256" key="4">
    <source>
        <dbReference type="SAM" id="Coils"/>
    </source>
</evidence>
<feature type="compositionally biased region" description="Acidic residues" evidence="5">
    <location>
        <begin position="290"/>
        <end position="301"/>
    </location>
</feature>
<dbReference type="PANTHER" id="PTHR45629:SF7">
    <property type="entry name" value="DNA EXCISION REPAIR PROTEIN ERCC-6-RELATED"/>
    <property type="match status" value="1"/>
</dbReference>
<proteinExistence type="predicted"/>
<dbReference type="InterPro" id="IPR001650">
    <property type="entry name" value="Helicase_C-like"/>
</dbReference>
<feature type="compositionally biased region" description="Polar residues" evidence="5">
    <location>
        <begin position="116"/>
        <end position="126"/>
    </location>
</feature>
<reference evidence="8 9" key="1">
    <citation type="journal article" date="2023" name="IMA Fungus">
        <title>Comparative genomic study of the Penicillium genus elucidates a diverse pangenome and 15 lateral gene transfer events.</title>
        <authorList>
            <person name="Petersen C."/>
            <person name="Sorensen T."/>
            <person name="Nielsen M.R."/>
            <person name="Sondergaard T.E."/>
            <person name="Sorensen J.L."/>
            <person name="Fitzpatrick D.A."/>
            <person name="Frisvad J.C."/>
            <person name="Nielsen K.L."/>
        </authorList>
    </citation>
    <scope>NUCLEOTIDE SEQUENCE [LARGE SCALE GENOMIC DNA]</scope>
    <source>
        <strain evidence="8 9">IBT 35679</strain>
    </source>
</reference>
<dbReference type="InterPro" id="IPR038718">
    <property type="entry name" value="SNF2-like_sf"/>
</dbReference>
<dbReference type="InterPro" id="IPR049730">
    <property type="entry name" value="SNF2/RAD54-like_C"/>
</dbReference>
<feature type="compositionally biased region" description="Low complexity" evidence="5">
    <location>
        <begin position="1060"/>
        <end position="1075"/>
    </location>
</feature>
<keyword evidence="4" id="KW-0175">Coiled coil</keyword>
<dbReference type="Pfam" id="PF00176">
    <property type="entry name" value="SNF2-rel_dom"/>
    <property type="match status" value="1"/>
</dbReference>
<feature type="compositionally biased region" description="Polar residues" evidence="5">
    <location>
        <begin position="1076"/>
        <end position="1094"/>
    </location>
</feature>
<evidence type="ECO:0000313" key="8">
    <source>
        <dbReference type="EMBL" id="KAJ5525922.1"/>
    </source>
</evidence>